<organism evidence="2 3">
    <name type="scientific">Pipistrellus kuhlii</name>
    <name type="common">Kuhl's pipistrelle</name>
    <dbReference type="NCBI Taxonomy" id="59472"/>
    <lineage>
        <taxon>Eukaryota</taxon>
        <taxon>Metazoa</taxon>
        <taxon>Chordata</taxon>
        <taxon>Craniata</taxon>
        <taxon>Vertebrata</taxon>
        <taxon>Euteleostomi</taxon>
        <taxon>Mammalia</taxon>
        <taxon>Eutheria</taxon>
        <taxon>Laurasiatheria</taxon>
        <taxon>Chiroptera</taxon>
        <taxon>Yangochiroptera</taxon>
        <taxon>Vespertilionidae</taxon>
        <taxon>Pipistrellus</taxon>
    </lineage>
</organism>
<comment type="caution">
    <text evidence="2">The sequence shown here is derived from an EMBL/GenBank/DDBJ whole genome shotgun (WGS) entry which is preliminary data.</text>
</comment>
<name>A0A7J7Y916_PIPKU</name>
<dbReference type="EMBL" id="JACAGB010000006">
    <property type="protein sequence ID" value="KAF6358461.1"/>
    <property type="molecule type" value="Genomic_DNA"/>
</dbReference>
<keyword evidence="3" id="KW-1185">Reference proteome</keyword>
<dbReference type="AlphaFoldDB" id="A0A7J7Y916"/>
<evidence type="ECO:0000256" key="1">
    <source>
        <dbReference type="SAM" id="MobiDB-lite"/>
    </source>
</evidence>
<reference evidence="2 3" key="1">
    <citation type="journal article" date="2020" name="Nature">
        <title>Six reference-quality genomes reveal evolution of bat adaptations.</title>
        <authorList>
            <person name="Jebb D."/>
            <person name="Huang Z."/>
            <person name="Pippel M."/>
            <person name="Hughes G.M."/>
            <person name="Lavrichenko K."/>
            <person name="Devanna P."/>
            <person name="Winkler S."/>
            <person name="Jermiin L.S."/>
            <person name="Skirmuntt E.C."/>
            <person name="Katzourakis A."/>
            <person name="Burkitt-Gray L."/>
            <person name="Ray D.A."/>
            <person name="Sullivan K.A.M."/>
            <person name="Roscito J.G."/>
            <person name="Kirilenko B.M."/>
            <person name="Davalos L.M."/>
            <person name="Corthals A.P."/>
            <person name="Power M.L."/>
            <person name="Jones G."/>
            <person name="Ransome R.D."/>
            <person name="Dechmann D.K.N."/>
            <person name="Locatelli A.G."/>
            <person name="Puechmaille S.J."/>
            <person name="Fedrigo O."/>
            <person name="Jarvis E.D."/>
            <person name="Hiller M."/>
            <person name="Vernes S.C."/>
            <person name="Myers E.W."/>
            <person name="Teeling E.C."/>
        </authorList>
    </citation>
    <scope>NUCLEOTIDE SEQUENCE [LARGE SCALE GENOMIC DNA]</scope>
    <source>
        <strain evidence="2">MPipKuh1</strain>
        <tissue evidence="2">Flight muscle</tissue>
    </source>
</reference>
<dbReference type="Proteomes" id="UP000558488">
    <property type="component" value="Unassembled WGS sequence"/>
</dbReference>
<proteinExistence type="predicted"/>
<evidence type="ECO:0000313" key="3">
    <source>
        <dbReference type="Proteomes" id="UP000558488"/>
    </source>
</evidence>
<gene>
    <name evidence="2" type="ORF">mPipKuh1_010289</name>
</gene>
<evidence type="ECO:0000313" key="2">
    <source>
        <dbReference type="EMBL" id="KAF6358461.1"/>
    </source>
</evidence>
<accession>A0A7J7Y916</accession>
<feature type="region of interest" description="Disordered" evidence="1">
    <location>
        <begin position="1"/>
        <end position="22"/>
    </location>
</feature>
<sequence length="170" mass="18460">MSFKEPSELTPVSWIPSQLGRGPGEQAVSPGLVVARATSVFKLLSCMQYKQTDALVKTVATGIRSASPPPQTCIQQHFLLHQQDRLTLPRPGWHLVGPAPAPWGKARAGLEVRACPNSQPVGMTRVSPRCLLGSSKACPWPPKPEKAVILREVVGRRQNTRPVAPVTYIT</sequence>
<protein>
    <submittedName>
        <fullName evidence="2">Uncharacterized protein</fullName>
    </submittedName>
</protein>